<keyword evidence="1" id="KW-0812">Transmembrane</keyword>
<keyword evidence="1" id="KW-1133">Transmembrane helix</keyword>
<dbReference type="STRING" id="1895771.BGO89_06240"/>
<gene>
    <name evidence="2" type="ORF">BGO89_06240</name>
</gene>
<comment type="caution">
    <text evidence="2">The sequence shown here is derived from an EMBL/GenBank/DDBJ whole genome shotgun (WGS) entry which is preliminary data.</text>
</comment>
<name>A0A1M3KUU9_9BACT</name>
<evidence type="ECO:0000313" key="3">
    <source>
        <dbReference type="Proteomes" id="UP000184233"/>
    </source>
</evidence>
<protein>
    <submittedName>
        <fullName evidence="2">Uncharacterized protein</fullName>
    </submittedName>
</protein>
<feature type="transmembrane region" description="Helical" evidence="1">
    <location>
        <begin position="41"/>
        <end position="63"/>
    </location>
</feature>
<evidence type="ECO:0000313" key="2">
    <source>
        <dbReference type="EMBL" id="OJX56108.1"/>
    </source>
</evidence>
<feature type="transmembrane region" description="Helical" evidence="1">
    <location>
        <begin position="124"/>
        <end position="148"/>
    </location>
</feature>
<dbReference type="EMBL" id="MKVH01000026">
    <property type="protein sequence ID" value="OJX56108.1"/>
    <property type="molecule type" value="Genomic_DNA"/>
</dbReference>
<evidence type="ECO:0000256" key="1">
    <source>
        <dbReference type="SAM" id="Phobius"/>
    </source>
</evidence>
<feature type="transmembrane region" description="Helical" evidence="1">
    <location>
        <begin position="12"/>
        <end position="29"/>
    </location>
</feature>
<organism evidence="2 3">
    <name type="scientific">Candidatus Kapaibacterium thiocyanatum</name>
    <dbReference type="NCBI Taxonomy" id="1895771"/>
    <lineage>
        <taxon>Bacteria</taxon>
        <taxon>Pseudomonadati</taxon>
        <taxon>Candidatus Kapaibacteriota</taxon>
        <taxon>Candidatus Kapaibacteriia</taxon>
        <taxon>Candidatus Kapaibacteriales</taxon>
        <taxon>Candidatus Kapaibacteriaceae</taxon>
        <taxon>Candidatus Kapaibacterium</taxon>
    </lineage>
</organism>
<dbReference type="Proteomes" id="UP000184233">
    <property type="component" value="Unassembled WGS sequence"/>
</dbReference>
<reference evidence="2 3" key="1">
    <citation type="submission" date="2016-09" db="EMBL/GenBank/DDBJ databases">
        <title>Genome-resolved meta-omics ties microbial dynamics to process performance in biotechnology for thiocyanate degradation.</title>
        <authorList>
            <person name="Kantor R.S."/>
            <person name="Huddy R.J."/>
            <person name="Iyer R."/>
            <person name="Thomas B.C."/>
            <person name="Brown C.T."/>
            <person name="Anantharaman K."/>
            <person name="Tringe S."/>
            <person name="Hettich R.L."/>
            <person name="Harrison S.T."/>
            <person name="Banfield J.F."/>
        </authorList>
    </citation>
    <scope>NUCLEOTIDE SEQUENCE [LARGE SCALE GENOMIC DNA]</scope>
    <source>
        <strain evidence="2">59-99</strain>
    </source>
</reference>
<dbReference type="AlphaFoldDB" id="A0A1M3KUU9"/>
<accession>A0A1M3KUU9</accession>
<feature type="transmembrane region" description="Helical" evidence="1">
    <location>
        <begin position="201"/>
        <end position="219"/>
    </location>
</feature>
<sequence length="283" mass="32843">MPFTQIFSSREIAVGIYILIAILGVLFNSKLRRSLFDIITAFFHFKILLVVTVLAVYVVGSVLLLDRLGCWRLDLLKETILWFIFTGFVSIFTMINSKEAKPISSFLMTYTEGWTLLELLSSEYTFSLVTELWFVLVMLFLTVGEVVTRTDEKRKREHSLIVAIQLVLVIVVFVHIVFGFVADCERIWNERTIRAFFLEPLLSVLIAPYLYALLLYSVYDKLFIRMNSTLMGPKPLPLIRYAKFRLLQVLGLRLSKVREFERSKGMQLSKVMSKDDLDRILKL</sequence>
<feature type="transmembrane region" description="Helical" evidence="1">
    <location>
        <begin position="160"/>
        <end position="181"/>
    </location>
</feature>
<feature type="transmembrane region" description="Helical" evidence="1">
    <location>
        <begin position="75"/>
        <end position="95"/>
    </location>
</feature>
<keyword evidence="1" id="KW-0472">Membrane</keyword>
<proteinExistence type="predicted"/>